<comment type="caution">
    <text evidence="1">The sequence shown here is derived from an EMBL/GenBank/DDBJ whole genome shotgun (WGS) entry which is preliminary data.</text>
</comment>
<dbReference type="STRING" id="425400.LS65_00625"/>
<dbReference type="Gene3D" id="3.30.70.120">
    <property type="match status" value="1"/>
</dbReference>
<name>A0A4U8TIG0_9HELI</name>
<reference evidence="1 2" key="1">
    <citation type="journal article" date="2014" name="Genome Announc.">
        <title>Draft genome sequences of eight enterohepatic helicobacter species isolated from both laboratory and wild rodents.</title>
        <authorList>
            <person name="Sheh A."/>
            <person name="Shen Z."/>
            <person name="Fox J.G."/>
        </authorList>
    </citation>
    <scope>NUCLEOTIDE SEQUENCE [LARGE SCALE GENOMIC DNA]</scope>
    <source>
        <strain evidence="1 2">MIT 01-6451</strain>
    </source>
</reference>
<dbReference type="InterPro" id="IPR015867">
    <property type="entry name" value="N-reg_PII/ATP_PRibTrfase_C"/>
</dbReference>
<organism evidence="1 2">
    <name type="scientific">Helicobacter japonicus</name>
    <dbReference type="NCBI Taxonomy" id="425400"/>
    <lineage>
        <taxon>Bacteria</taxon>
        <taxon>Pseudomonadati</taxon>
        <taxon>Campylobacterota</taxon>
        <taxon>Epsilonproteobacteria</taxon>
        <taxon>Campylobacterales</taxon>
        <taxon>Helicobacteraceae</taxon>
        <taxon>Helicobacter</taxon>
    </lineage>
</organism>
<dbReference type="OrthoDB" id="5327691at2"/>
<gene>
    <name evidence="1" type="ORF">LS65_008325</name>
</gene>
<dbReference type="RefSeq" id="WP_052060952.1">
    <property type="nucleotide sequence ID" value="NZ_CAJUDB010000020.1"/>
</dbReference>
<protein>
    <submittedName>
        <fullName evidence="1">DUF3240 domain-containing protein</fullName>
    </submittedName>
</protein>
<dbReference type="GeneID" id="82320826"/>
<dbReference type="AlphaFoldDB" id="A0A4U8TIG0"/>
<proteinExistence type="predicted"/>
<keyword evidence="2" id="KW-1185">Reference proteome</keyword>
<dbReference type="EMBL" id="JRMQ02000014">
    <property type="protein sequence ID" value="TLE00091.1"/>
    <property type="molecule type" value="Genomic_DNA"/>
</dbReference>
<dbReference type="Proteomes" id="UP000029707">
    <property type="component" value="Unassembled WGS sequence"/>
</dbReference>
<evidence type="ECO:0000313" key="1">
    <source>
        <dbReference type="EMBL" id="TLE00091.1"/>
    </source>
</evidence>
<evidence type="ECO:0000313" key="2">
    <source>
        <dbReference type="Proteomes" id="UP000029707"/>
    </source>
</evidence>
<dbReference type="InterPro" id="IPR021634">
    <property type="entry name" value="DUF3240"/>
</dbReference>
<accession>A0A4U8TIG0</accession>
<sequence length="98" mass="11388">MKQDILNVDIYFKVELKDAMVDMLLEDGYDDFFYISCEKYASSSLLKSAAEQVSGRQEYGIFRILLTEEKAHFIINKLFQAFGKDDIRIYTHTLTSIS</sequence>
<dbReference type="Pfam" id="PF11582">
    <property type="entry name" value="DUF3240"/>
    <property type="match status" value="1"/>
</dbReference>